<dbReference type="PANTHER" id="PTHR15162">
    <property type="entry name" value="ASPARTOACYLASE"/>
    <property type="match status" value="1"/>
</dbReference>
<dbReference type="InterPro" id="IPR055438">
    <property type="entry name" value="AstE_AspA_cat"/>
</dbReference>
<evidence type="ECO:0000259" key="8">
    <source>
        <dbReference type="Pfam" id="PF24827"/>
    </source>
</evidence>
<evidence type="ECO:0000256" key="2">
    <source>
        <dbReference type="ARBA" id="ARBA00004496"/>
    </source>
</evidence>
<evidence type="ECO:0000256" key="6">
    <source>
        <dbReference type="ARBA" id="ARBA00022833"/>
    </source>
</evidence>
<evidence type="ECO:0000259" key="7">
    <source>
        <dbReference type="Pfam" id="PF04952"/>
    </source>
</evidence>
<dbReference type="AlphaFoldDB" id="A0A452IGM3"/>
<sequence>MKEILNDQTCALGGMPNIMQYVLYFTRTVVKHWNGLPREVVESPSLKTSKGRDRDALLQGQEGGEDSAEAEDEPYEVVLAREINQTYGPKGSAQAFDFMFDLHNTTASMGTYFIVDSGEPAAHAHVPLHPNALYTEPLSYLPVHVARRGDLLHQLGGQSRHSAGVGATASKGTVFPAFEIEVYKIAGCMDYPCYPDGEISAMVHPKLQDKDFLPLNPRDPIFQTFSGEEILYGGNTTIYLAFINEAAYYEKKVAFAKMEKHMFSIPGLITQASIPASSYIA</sequence>
<evidence type="ECO:0000256" key="5">
    <source>
        <dbReference type="ARBA" id="ARBA00022801"/>
    </source>
</evidence>
<proteinExistence type="predicted"/>
<name>A0A452IGM3_9SAUR</name>
<keyword evidence="3" id="KW-0963">Cytoplasm</keyword>
<dbReference type="Gene3D" id="3.40.630.10">
    <property type="entry name" value="Zn peptidases"/>
    <property type="match status" value="1"/>
</dbReference>
<dbReference type="InterPro" id="IPR007036">
    <property type="entry name" value="Aste_AspA_hybrid_dom"/>
</dbReference>
<reference evidence="10" key="1">
    <citation type="journal article" date="2017" name="PLoS ONE">
        <title>The Agassiz's desert tortoise genome provides a resource for the conservation of a threatened species.</title>
        <authorList>
            <person name="Tollis M."/>
            <person name="DeNardo D.F."/>
            <person name="Cornelius J.A."/>
            <person name="Dolby G.A."/>
            <person name="Edwards T."/>
            <person name="Henen B.T."/>
            <person name="Karl A.E."/>
            <person name="Murphy R.W."/>
            <person name="Kusumi K."/>
        </authorList>
    </citation>
    <scope>NUCLEOTIDE SEQUENCE [LARGE SCALE GENOMIC DNA]</scope>
</reference>
<dbReference type="Pfam" id="PF04952">
    <property type="entry name" value="AstE_AspA_hybrid"/>
    <property type="match status" value="1"/>
</dbReference>
<dbReference type="GO" id="GO:0016788">
    <property type="term" value="F:hydrolase activity, acting on ester bonds"/>
    <property type="evidence" value="ECO:0007669"/>
    <property type="project" value="InterPro"/>
</dbReference>
<evidence type="ECO:0000256" key="1">
    <source>
        <dbReference type="ARBA" id="ARBA00001947"/>
    </source>
</evidence>
<comment type="subcellular location">
    <subcellularLocation>
        <location evidence="2">Cytoplasm</location>
    </subcellularLocation>
</comment>
<dbReference type="GO" id="GO:0005829">
    <property type="term" value="C:cytosol"/>
    <property type="evidence" value="ECO:0007669"/>
    <property type="project" value="TreeGrafter"/>
</dbReference>
<keyword evidence="10" id="KW-1185">Reference proteome</keyword>
<dbReference type="SUPFAM" id="SSF53187">
    <property type="entry name" value="Zn-dependent exopeptidases"/>
    <property type="match status" value="1"/>
</dbReference>
<dbReference type="Ensembl" id="ENSGAGT00000030807.1">
    <property type="protein sequence ID" value="ENSGAGP00000027114.1"/>
    <property type="gene ID" value="ENSGAGG00000019720.1"/>
</dbReference>
<feature type="domain" description="Succinylglutamate desuccinylase/Aspartoacylase catalytic" evidence="8">
    <location>
        <begin position="66"/>
        <end position="125"/>
    </location>
</feature>
<evidence type="ECO:0000313" key="10">
    <source>
        <dbReference type="Proteomes" id="UP000291020"/>
    </source>
</evidence>
<evidence type="ECO:0000256" key="4">
    <source>
        <dbReference type="ARBA" id="ARBA00022723"/>
    </source>
</evidence>
<dbReference type="Gene3D" id="2.20.25.160">
    <property type="match status" value="1"/>
</dbReference>
<evidence type="ECO:0000313" key="9">
    <source>
        <dbReference type="Ensembl" id="ENSGAGP00000027114.1"/>
    </source>
</evidence>
<reference evidence="9" key="3">
    <citation type="submission" date="2025-09" db="UniProtKB">
        <authorList>
            <consortium name="Ensembl"/>
        </authorList>
    </citation>
    <scope>IDENTIFICATION</scope>
</reference>
<reference evidence="9" key="2">
    <citation type="submission" date="2025-08" db="UniProtKB">
        <authorList>
            <consortium name="Ensembl"/>
        </authorList>
    </citation>
    <scope>IDENTIFICATION</scope>
</reference>
<organism evidence="9 10">
    <name type="scientific">Gopherus agassizii</name>
    <name type="common">Agassiz's desert tortoise</name>
    <dbReference type="NCBI Taxonomy" id="38772"/>
    <lineage>
        <taxon>Eukaryota</taxon>
        <taxon>Metazoa</taxon>
        <taxon>Chordata</taxon>
        <taxon>Craniata</taxon>
        <taxon>Vertebrata</taxon>
        <taxon>Euteleostomi</taxon>
        <taxon>Archelosauria</taxon>
        <taxon>Testudinata</taxon>
        <taxon>Testudines</taxon>
        <taxon>Cryptodira</taxon>
        <taxon>Durocryptodira</taxon>
        <taxon>Testudinoidea</taxon>
        <taxon>Testudinidae</taxon>
        <taxon>Gopherus</taxon>
    </lineage>
</organism>
<dbReference type="PANTHER" id="PTHR15162:SF5">
    <property type="entry name" value="N-ACYL-AROMATIC-L-AMINO ACID AMIDOHYDROLASE (CARBOXYLATE-FORMING)"/>
    <property type="match status" value="1"/>
</dbReference>
<dbReference type="STRING" id="38772.ENSGAGP00000027114"/>
<dbReference type="Pfam" id="PF24827">
    <property type="entry name" value="AstE_AspA_cat"/>
    <property type="match status" value="1"/>
</dbReference>
<protein>
    <submittedName>
        <fullName evidence="9">Uncharacterized protein</fullName>
    </submittedName>
</protein>
<dbReference type="GO" id="GO:0004046">
    <property type="term" value="F:aminoacylase activity"/>
    <property type="evidence" value="ECO:0007669"/>
    <property type="project" value="TreeGrafter"/>
</dbReference>
<comment type="cofactor">
    <cofactor evidence="1">
        <name>Zn(2+)</name>
        <dbReference type="ChEBI" id="CHEBI:29105"/>
    </cofactor>
</comment>
<dbReference type="Proteomes" id="UP000291020">
    <property type="component" value="Unassembled WGS sequence"/>
</dbReference>
<dbReference type="InterPro" id="IPR050178">
    <property type="entry name" value="AspA/AstE_fam"/>
</dbReference>
<evidence type="ECO:0000256" key="3">
    <source>
        <dbReference type="ARBA" id="ARBA00022490"/>
    </source>
</evidence>
<accession>A0A452IGM3</accession>
<feature type="domain" description="AstE/AspA barrel-sandwich hybrid" evidence="7">
    <location>
        <begin position="179"/>
        <end position="260"/>
    </location>
</feature>
<keyword evidence="6" id="KW-0862">Zinc</keyword>
<dbReference type="GO" id="GO:0046872">
    <property type="term" value="F:metal ion binding"/>
    <property type="evidence" value="ECO:0007669"/>
    <property type="project" value="UniProtKB-KW"/>
</dbReference>
<keyword evidence="4" id="KW-0479">Metal-binding</keyword>
<keyword evidence="5" id="KW-0378">Hydrolase</keyword>